<dbReference type="EMBL" id="NGKC01000004">
    <property type="protein sequence ID" value="RSU12846.1"/>
    <property type="molecule type" value="Genomic_DNA"/>
</dbReference>
<dbReference type="PANTHER" id="PTHR35271:SF1">
    <property type="entry name" value="ABC TRANSPORTER, SUBSTRATE-BINDING LIPOPROTEIN"/>
    <property type="match status" value="1"/>
</dbReference>
<accession>A0A430AXT6</accession>
<dbReference type="OrthoDB" id="9776955at2"/>
<dbReference type="InterPro" id="IPR028082">
    <property type="entry name" value="Peripla_BP_I"/>
</dbReference>
<dbReference type="PROSITE" id="PS51257">
    <property type="entry name" value="PROKAR_LIPOPROTEIN"/>
    <property type="match status" value="1"/>
</dbReference>
<reference evidence="2 3" key="1">
    <citation type="submission" date="2017-05" db="EMBL/GenBank/DDBJ databases">
        <title>Vagococcus spp. assemblies.</title>
        <authorList>
            <person name="Gulvik C.A."/>
        </authorList>
    </citation>
    <scope>NUCLEOTIDE SEQUENCE [LARGE SCALE GENOMIC DNA]</scope>
    <source>
        <strain evidence="2 3">LMG 24798</strain>
    </source>
</reference>
<comment type="caution">
    <text evidence="2">The sequence shown here is derived from an EMBL/GenBank/DDBJ whole genome shotgun (WGS) entry which is preliminary data.</text>
</comment>
<dbReference type="AlphaFoldDB" id="A0A430AXT6"/>
<feature type="chain" id="PRO_5039277000" evidence="1">
    <location>
        <begin position="24"/>
        <end position="325"/>
    </location>
</feature>
<sequence>MKKKTMKRWMLLGSLAVGGLLLAACGKGGDSGDSAKEKKIGIIQYVEHASLDDARKGFIDGLKEHGYEGDNVTIDEQNAQGDQANLKSIGEKLVNNKNDLILAIATPAAQSVMKETQDIPILFTAVTDAVEAGIVADNDKPNGNVSGTVDMGPIDKQVALLVNVVGKEKKFGIIYTSNEDNSRIQSEMAAAEFKKLGIKPKVMTVANSTEVQQAMETLSAKVDGIFVPTDNNFASTMTTVGKVAQEKKVVVVPGSIGQVDDGALATIGIDYYKLGKQTADMAVKVFEGEEIGSLAVERPKGLDLHINEDMAKTLGIDVESIKMPE</sequence>
<dbReference type="PANTHER" id="PTHR35271">
    <property type="entry name" value="ABC TRANSPORTER, SUBSTRATE-BINDING LIPOPROTEIN-RELATED"/>
    <property type="match status" value="1"/>
</dbReference>
<keyword evidence="3" id="KW-1185">Reference proteome</keyword>
<evidence type="ECO:0000313" key="3">
    <source>
        <dbReference type="Proteomes" id="UP000286773"/>
    </source>
</evidence>
<name>A0A430AXT6_9ENTE</name>
<dbReference type="CDD" id="cd06325">
    <property type="entry name" value="PBP1_ABC_unchar_transporter"/>
    <property type="match status" value="1"/>
</dbReference>
<proteinExistence type="predicted"/>
<dbReference type="Gene3D" id="3.40.50.2300">
    <property type="match status" value="2"/>
</dbReference>
<gene>
    <name evidence="2" type="ORF">CBF27_04730</name>
</gene>
<evidence type="ECO:0000256" key="1">
    <source>
        <dbReference type="SAM" id="SignalP"/>
    </source>
</evidence>
<dbReference type="Pfam" id="PF04392">
    <property type="entry name" value="ABC_sub_bind"/>
    <property type="match status" value="1"/>
</dbReference>
<organism evidence="2 3">
    <name type="scientific">Vagococcus acidifermentans</name>
    <dbReference type="NCBI Taxonomy" id="564710"/>
    <lineage>
        <taxon>Bacteria</taxon>
        <taxon>Bacillati</taxon>
        <taxon>Bacillota</taxon>
        <taxon>Bacilli</taxon>
        <taxon>Lactobacillales</taxon>
        <taxon>Enterococcaceae</taxon>
        <taxon>Vagococcus</taxon>
    </lineage>
</organism>
<protein>
    <submittedName>
        <fullName evidence="2">ABC transporter substrate-binding protein</fullName>
    </submittedName>
</protein>
<dbReference type="Proteomes" id="UP000286773">
    <property type="component" value="Unassembled WGS sequence"/>
</dbReference>
<dbReference type="SUPFAM" id="SSF53822">
    <property type="entry name" value="Periplasmic binding protein-like I"/>
    <property type="match status" value="1"/>
</dbReference>
<keyword evidence="1" id="KW-0732">Signal</keyword>
<dbReference type="InterPro" id="IPR007487">
    <property type="entry name" value="ABC_transpt-TYRBP-like"/>
</dbReference>
<evidence type="ECO:0000313" key="2">
    <source>
        <dbReference type="EMBL" id="RSU12846.1"/>
    </source>
</evidence>
<feature type="signal peptide" evidence="1">
    <location>
        <begin position="1"/>
        <end position="23"/>
    </location>
</feature>